<keyword evidence="10" id="KW-0576">Peroxisome</keyword>
<dbReference type="EC" id="3.5.2.17" evidence="6 13"/>
<accession>A0A8C9RBE6</accession>
<evidence type="ECO:0000256" key="8">
    <source>
        <dbReference type="ARBA" id="ARBA00022631"/>
    </source>
</evidence>
<dbReference type="AlphaFoldDB" id="A0A8C9RBE6"/>
<dbReference type="InterPro" id="IPR014306">
    <property type="entry name" value="Hydroxyisourate_hydrolase"/>
</dbReference>
<evidence type="ECO:0000256" key="13">
    <source>
        <dbReference type="RuleBase" id="RU361270"/>
    </source>
</evidence>
<comment type="pathway">
    <text evidence="11">Purine metabolism; urate degradation; (S)-allantoin from urate: step 2/3.</text>
</comment>
<dbReference type="PANTHER" id="PTHR10395:SF13">
    <property type="entry name" value="5-HYDROXYISOURATE HYDROLASE"/>
    <property type="match status" value="1"/>
</dbReference>
<dbReference type="SUPFAM" id="SSF49472">
    <property type="entry name" value="Transthyretin (synonym: prealbumin)"/>
    <property type="match status" value="1"/>
</dbReference>
<evidence type="ECO:0000256" key="5">
    <source>
        <dbReference type="ARBA" id="ARBA00011881"/>
    </source>
</evidence>
<dbReference type="Pfam" id="PF00576">
    <property type="entry name" value="Transthyretin"/>
    <property type="match status" value="1"/>
</dbReference>
<gene>
    <name evidence="15" type="primary">LOC108941046</name>
</gene>
<comment type="function">
    <text evidence="2">Catalyzes the hydrolysis of 5-hydroxyisourate (HIU) to 2-oxo-4-hydroxy-4-carboxy-5-ureidoimidazoline (OHCU).</text>
</comment>
<evidence type="ECO:0000313" key="15">
    <source>
        <dbReference type="Ensembl" id="ENSSFOP00015012525.1"/>
    </source>
</evidence>
<evidence type="ECO:0000256" key="4">
    <source>
        <dbReference type="ARBA" id="ARBA00009850"/>
    </source>
</evidence>
<evidence type="ECO:0000256" key="10">
    <source>
        <dbReference type="ARBA" id="ARBA00023140"/>
    </source>
</evidence>
<evidence type="ECO:0000256" key="12">
    <source>
        <dbReference type="PIRSR" id="PIRSR600895-51"/>
    </source>
</evidence>
<evidence type="ECO:0000256" key="7">
    <source>
        <dbReference type="ARBA" id="ARBA00017539"/>
    </source>
</evidence>
<dbReference type="GO" id="GO:0006144">
    <property type="term" value="P:purine nucleobase metabolic process"/>
    <property type="evidence" value="ECO:0007669"/>
    <property type="project" value="UniProtKB-KW"/>
</dbReference>
<dbReference type="Ensembl" id="ENSSFOT00015012684.2">
    <property type="protein sequence ID" value="ENSSFOP00015012525.1"/>
    <property type="gene ID" value="ENSSFOG00015008090.2"/>
</dbReference>
<evidence type="ECO:0000256" key="3">
    <source>
        <dbReference type="ARBA" id="ARBA00004275"/>
    </source>
</evidence>
<dbReference type="GO" id="GO:0033971">
    <property type="term" value="F:hydroxyisourate hydrolase activity"/>
    <property type="evidence" value="ECO:0007669"/>
    <property type="project" value="UniProtKB-EC"/>
</dbReference>
<dbReference type="PROSITE" id="PS00768">
    <property type="entry name" value="TRANSTHYRETIN_1"/>
    <property type="match status" value="1"/>
</dbReference>
<evidence type="ECO:0000256" key="1">
    <source>
        <dbReference type="ARBA" id="ARBA00001043"/>
    </source>
</evidence>
<proteinExistence type="inferred from homology"/>
<evidence type="ECO:0000313" key="16">
    <source>
        <dbReference type="Proteomes" id="UP000694397"/>
    </source>
</evidence>
<keyword evidence="9 13" id="KW-0378">Hydrolase</keyword>
<dbReference type="OrthoDB" id="10265230at2759"/>
<evidence type="ECO:0000256" key="6">
    <source>
        <dbReference type="ARBA" id="ARBA00012609"/>
    </source>
</evidence>
<name>A0A8C9RBE6_SCLFO</name>
<dbReference type="InterPro" id="IPR023416">
    <property type="entry name" value="Transthyretin/HIU_hydrolase_d"/>
</dbReference>
<feature type="domain" description="Transthyretin/hydroxyisourate hydrolase" evidence="14">
    <location>
        <begin position="25"/>
        <end position="139"/>
    </location>
</feature>
<evidence type="ECO:0000256" key="2">
    <source>
        <dbReference type="ARBA" id="ARBA00002704"/>
    </source>
</evidence>
<dbReference type="FunFam" id="2.60.40.180:FF:000004">
    <property type="entry name" value="5-hydroxyisourate hydrolase"/>
    <property type="match status" value="1"/>
</dbReference>
<dbReference type="NCBIfam" id="TIGR02962">
    <property type="entry name" value="hdxy_isourate"/>
    <property type="match status" value="1"/>
</dbReference>
<dbReference type="Gene3D" id="2.60.40.180">
    <property type="entry name" value="Transthyretin/hydroxyisourate hydrolase domain"/>
    <property type="match status" value="1"/>
</dbReference>
<comment type="subunit">
    <text evidence="5 13">Homotetramer.</text>
</comment>
<feature type="binding site" evidence="12">
    <location>
        <position position="73"/>
    </location>
    <ligand>
        <name>substrate</name>
    </ligand>
</feature>
<evidence type="ECO:0000259" key="14">
    <source>
        <dbReference type="SMART" id="SM00095"/>
    </source>
</evidence>
<dbReference type="GeneTree" id="ENSGT00940000153229"/>
<comment type="subcellular location">
    <subcellularLocation>
        <location evidence="3">Peroxisome</location>
    </subcellularLocation>
</comment>
<dbReference type="KEGG" id="sfm:108941046"/>
<dbReference type="CDD" id="cd05822">
    <property type="entry name" value="TLP_HIUase"/>
    <property type="match status" value="1"/>
</dbReference>
<dbReference type="InterPro" id="IPR036817">
    <property type="entry name" value="Transthyretin/HIU_hydrolase_sf"/>
</dbReference>
<feature type="binding site" evidence="12">
    <location>
        <position position="137"/>
    </location>
    <ligand>
        <name>substrate</name>
    </ligand>
</feature>
<dbReference type="PANTHER" id="PTHR10395">
    <property type="entry name" value="URICASE AND TRANSTHYRETIN-RELATED"/>
    <property type="match status" value="1"/>
</dbReference>
<dbReference type="InterPro" id="IPR000895">
    <property type="entry name" value="Transthyretin/HIU_hydrolase"/>
</dbReference>
<dbReference type="InterPro" id="IPR023418">
    <property type="entry name" value="Thyroxine_BS"/>
</dbReference>
<organism evidence="15 16">
    <name type="scientific">Scleropages formosus</name>
    <name type="common">Asian bonytongue</name>
    <name type="synonym">Osteoglossum formosum</name>
    <dbReference type="NCBI Taxonomy" id="113540"/>
    <lineage>
        <taxon>Eukaryota</taxon>
        <taxon>Metazoa</taxon>
        <taxon>Chordata</taxon>
        <taxon>Craniata</taxon>
        <taxon>Vertebrata</taxon>
        <taxon>Euteleostomi</taxon>
        <taxon>Actinopterygii</taxon>
        <taxon>Neopterygii</taxon>
        <taxon>Teleostei</taxon>
        <taxon>Osteoglossocephala</taxon>
        <taxon>Osteoglossomorpha</taxon>
        <taxon>Osteoglossiformes</taxon>
        <taxon>Osteoglossidae</taxon>
        <taxon>Scleropages</taxon>
    </lineage>
</organism>
<dbReference type="GO" id="GO:0005777">
    <property type="term" value="C:peroxisome"/>
    <property type="evidence" value="ECO:0007669"/>
    <property type="project" value="UniProtKB-SubCell"/>
</dbReference>
<dbReference type="CTD" id="751742"/>
<feature type="binding site" evidence="12">
    <location>
        <position position="33"/>
    </location>
    <ligand>
        <name>substrate</name>
    </ligand>
</feature>
<keyword evidence="16" id="KW-1185">Reference proteome</keyword>
<dbReference type="PRINTS" id="PR00189">
    <property type="entry name" value="TRNSTHYRETIN"/>
</dbReference>
<comment type="similarity">
    <text evidence="4 13">Belongs to the transthyretin family. 5-hydroxyisourate hydrolase subfamily.</text>
</comment>
<dbReference type="SMART" id="SM00095">
    <property type="entry name" value="TR_THY"/>
    <property type="match status" value="1"/>
</dbReference>
<comment type="catalytic activity">
    <reaction evidence="1 13">
        <text>5-hydroxyisourate + H2O = 5-hydroxy-2-oxo-4-ureido-2,5-dihydro-1H-imidazole-5-carboxylate + H(+)</text>
        <dbReference type="Rhea" id="RHEA:23736"/>
        <dbReference type="ChEBI" id="CHEBI:15377"/>
        <dbReference type="ChEBI" id="CHEBI:15378"/>
        <dbReference type="ChEBI" id="CHEBI:18072"/>
        <dbReference type="ChEBI" id="CHEBI:58639"/>
        <dbReference type="EC" id="3.5.2.17"/>
    </reaction>
</comment>
<dbReference type="Proteomes" id="UP000694397">
    <property type="component" value="Chromosome 11"/>
</dbReference>
<keyword evidence="8 13" id="KW-0659">Purine metabolism</keyword>
<reference evidence="15 16" key="1">
    <citation type="submission" date="2019-04" db="EMBL/GenBank/DDBJ databases">
        <authorList>
            <consortium name="Wellcome Sanger Institute Data Sharing"/>
        </authorList>
    </citation>
    <scope>NUCLEOTIDE SEQUENCE [LARGE SCALE GENOMIC DNA]</scope>
</reference>
<sequence length="140" mass="15761">MSRARLRHVEAHIVAAKQSSDMAAQHSSPITTHVLNTVDGIPASQMPISLHRLDTALTLWSLISTGTTDDDGRCPGLITREAFTPGMYKMRFETGQYWENQGQTCFYPYVEIVFTISDSARKYHVPLLLSRFSYSTYRGS</sequence>
<reference evidence="15" key="3">
    <citation type="submission" date="2025-09" db="UniProtKB">
        <authorList>
            <consortium name="Ensembl"/>
        </authorList>
    </citation>
    <scope>IDENTIFICATION</scope>
</reference>
<evidence type="ECO:0000256" key="9">
    <source>
        <dbReference type="ARBA" id="ARBA00022801"/>
    </source>
</evidence>
<reference evidence="15" key="2">
    <citation type="submission" date="2025-08" db="UniProtKB">
        <authorList>
            <consortium name="Ensembl"/>
        </authorList>
    </citation>
    <scope>IDENTIFICATION</scope>
</reference>
<evidence type="ECO:0000256" key="11">
    <source>
        <dbReference type="ARBA" id="ARBA00060539"/>
    </source>
</evidence>
<protein>
    <recommendedName>
        <fullName evidence="7 13">5-hydroxyisourate hydrolase</fullName>
        <shortName evidence="13">HIU hydrolase</shortName>
        <shortName evidence="13">HIUHase</shortName>
        <ecNumber evidence="6 13">3.5.2.17</ecNumber>
    </recommendedName>
</protein>